<dbReference type="Pfam" id="PF08340">
    <property type="entry name" value="YicC-like_C"/>
    <property type="match status" value="1"/>
</dbReference>
<dbReference type="RefSeq" id="WP_073249746.1">
    <property type="nucleotide sequence ID" value="NZ_FQVG01000055.1"/>
</dbReference>
<dbReference type="InterPro" id="IPR005229">
    <property type="entry name" value="YicC/YloC-like"/>
</dbReference>
<dbReference type="GO" id="GO:0016787">
    <property type="term" value="F:hydrolase activity"/>
    <property type="evidence" value="ECO:0007669"/>
    <property type="project" value="UniProtKB-KW"/>
</dbReference>
<keyword evidence="2" id="KW-0540">Nuclease</keyword>
<evidence type="ECO:0000313" key="8">
    <source>
        <dbReference type="EMBL" id="SHF31552.1"/>
    </source>
</evidence>
<dbReference type="EMBL" id="FQVG01000055">
    <property type="protein sequence ID" value="SHF31552.1"/>
    <property type="molecule type" value="Genomic_DNA"/>
</dbReference>
<dbReference type="InterPro" id="IPR013527">
    <property type="entry name" value="YicC-like_N"/>
</dbReference>
<keyword evidence="4" id="KW-0378">Hydrolase</keyword>
<organism evidence="8 9">
    <name type="scientific">Caloramator proteoclasticus DSM 10124</name>
    <dbReference type="NCBI Taxonomy" id="1121262"/>
    <lineage>
        <taxon>Bacteria</taxon>
        <taxon>Bacillati</taxon>
        <taxon>Bacillota</taxon>
        <taxon>Clostridia</taxon>
        <taxon>Eubacteriales</taxon>
        <taxon>Clostridiaceae</taxon>
        <taxon>Caloramator</taxon>
    </lineage>
</organism>
<evidence type="ECO:0000259" key="7">
    <source>
        <dbReference type="Pfam" id="PF08340"/>
    </source>
</evidence>
<dbReference type="NCBIfam" id="TIGR00255">
    <property type="entry name" value="YicC/YloC family endoribonuclease"/>
    <property type="match status" value="1"/>
</dbReference>
<dbReference type="Pfam" id="PF03755">
    <property type="entry name" value="YicC-like_N"/>
    <property type="match status" value="1"/>
</dbReference>
<evidence type="ECO:0000259" key="6">
    <source>
        <dbReference type="Pfam" id="PF03755"/>
    </source>
</evidence>
<protein>
    <submittedName>
        <fullName evidence="8">TIGR00255 family protein</fullName>
    </submittedName>
</protein>
<comment type="cofactor">
    <cofactor evidence="1">
        <name>a divalent metal cation</name>
        <dbReference type="ChEBI" id="CHEBI:60240"/>
    </cofactor>
</comment>
<dbReference type="Proteomes" id="UP000184423">
    <property type="component" value="Unassembled WGS sequence"/>
</dbReference>
<accession>A0A1M5ANS2</accession>
<evidence type="ECO:0000256" key="2">
    <source>
        <dbReference type="ARBA" id="ARBA00022722"/>
    </source>
</evidence>
<feature type="domain" description="Endoribonuclease YicC-like C-terminal" evidence="7">
    <location>
        <begin position="173"/>
        <end position="292"/>
    </location>
</feature>
<keyword evidence="3" id="KW-0255">Endonuclease</keyword>
<dbReference type="InterPro" id="IPR013551">
    <property type="entry name" value="YicC-like_C"/>
</dbReference>
<dbReference type="PANTHER" id="PTHR30636:SF3">
    <property type="entry name" value="UPF0701 PROTEIN YICC"/>
    <property type="match status" value="1"/>
</dbReference>
<feature type="domain" description="Endoribonuclease YicC-like N-terminal" evidence="6">
    <location>
        <begin position="2"/>
        <end position="156"/>
    </location>
</feature>
<dbReference type="GO" id="GO:0004521">
    <property type="term" value="F:RNA endonuclease activity"/>
    <property type="evidence" value="ECO:0007669"/>
    <property type="project" value="InterPro"/>
</dbReference>
<reference evidence="9" key="1">
    <citation type="submission" date="2016-11" db="EMBL/GenBank/DDBJ databases">
        <authorList>
            <person name="Varghese N."/>
            <person name="Submissions S."/>
        </authorList>
    </citation>
    <scope>NUCLEOTIDE SEQUENCE [LARGE SCALE GENOMIC DNA]</scope>
    <source>
        <strain evidence="9">DSM 10124</strain>
    </source>
</reference>
<dbReference type="PANTHER" id="PTHR30636">
    <property type="entry name" value="UPF0701 PROTEIN YICC"/>
    <property type="match status" value="1"/>
</dbReference>
<keyword evidence="9" id="KW-1185">Reference proteome</keyword>
<name>A0A1M5ANS2_9CLOT</name>
<evidence type="ECO:0000256" key="4">
    <source>
        <dbReference type="ARBA" id="ARBA00022801"/>
    </source>
</evidence>
<evidence type="ECO:0000256" key="1">
    <source>
        <dbReference type="ARBA" id="ARBA00001968"/>
    </source>
</evidence>
<evidence type="ECO:0000256" key="3">
    <source>
        <dbReference type="ARBA" id="ARBA00022759"/>
    </source>
</evidence>
<comment type="similarity">
    <text evidence="5">Belongs to the YicC/YloC family.</text>
</comment>
<evidence type="ECO:0000313" key="9">
    <source>
        <dbReference type="Proteomes" id="UP000184423"/>
    </source>
</evidence>
<proteinExistence type="inferred from homology"/>
<evidence type="ECO:0000256" key="5">
    <source>
        <dbReference type="ARBA" id="ARBA00035648"/>
    </source>
</evidence>
<dbReference type="AlphaFoldDB" id="A0A1M5ANS2"/>
<gene>
    <name evidence="8" type="ORF">SAMN02746091_02240</name>
</gene>
<sequence length="292" mass="34212">MVKSMTGYGRGYSEINNRAFTVELKSVNNRYLDINIRYPKHLMSLEDKIRKFISSYISRGKIDVYISQDRFSKDDIEVKLDENIAKAYCDAFHIMSEKLNLENDITVSRLSKFQDVLSIEKKEEVTEEIWQVLSNALENALNMFIDMRQKEGIKLSEDLITRCDKIAELVNKIDERSDLVVEEYREKIYQRISDFLKDIEVDEARLLNEVAFFADKCNITEEIVRLRSHVKQFKESLNSDEPIGKKLDFLVQEMNRETNTIGSKSNDLTITNIVVEIKSEIEKIREQIQNIE</sequence>